<name>A0AC61DGI0_9FIRM</name>
<dbReference type="Proteomes" id="UP000224460">
    <property type="component" value="Unassembled WGS sequence"/>
</dbReference>
<proteinExistence type="predicted"/>
<reference evidence="1" key="1">
    <citation type="submission" date="2017-10" db="EMBL/GenBank/DDBJ databases">
        <title>Genome sequence of cellulolytic Lachnospiraceae bacterium XHS1971 isolated from hotspring sediment.</title>
        <authorList>
            <person name="Vasudevan G."/>
            <person name="Joshi A.J."/>
            <person name="Hivarkar S."/>
            <person name="Lanjekar V.B."/>
            <person name="Dhakephalkar P.K."/>
            <person name="Dagar S."/>
        </authorList>
    </citation>
    <scope>NUCLEOTIDE SEQUENCE</scope>
    <source>
        <strain evidence="1">XHS1971</strain>
    </source>
</reference>
<accession>A0AC61DGI0</accession>
<protein>
    <submittedName>
        <fullName evidence="1">Uncharacterized protein</fullName>
    </submittedName>
</protein>
<gene>
    <name evidence="1" type="ORF">CS063_00280</name>
</gene>
<evidence type="ECO:0000313" key="1">
    <source>
        <dbReference type="EMBL" id="PHV71948.1"/>
    </source>
</evidence>
<sequence>MSCCGKSCGNFYTRPNNCLCNTEERKCNPSCGPVGEGGISSPCYNCNDLYCQDSLKEAARQLTNQRAIIHSGGCKMCVVIVGIGDCFIKAINYCTNRVVYFNLSRIDNIEDVLPRCY</sequence>
<comment type="caution">
    <text evidence="1">The sequence shown here is derived from an EMBL/GenBank/DDBJ whole genome shotgun (WGS) entry which is preliminary data.</text>
</comment>
<keyword evidence="2" id="KW-1185">Reference proteome</keyword>
<evidence type="ECO:0000313" key="2">
    <source>
        <dbReference type="Proteomes" id="UP000224460"/>
    </source>
</evidence>
<dbReference type="EMBL" id="PEDL01000001">
    <property type="protein sequence ID" value="PHV71948.1"/>
    <property type="molecule type" value="Genomic_DNA"/>
</dbReference>
<organism evidence="1 2">
    <name type="scientific">Sporanaerobium hydrogeniformans</name>
    <dbReference type="NCBI Taxonomy" id="3072179"/>
    <lineage>
        <taxon>Bacteria</taxon>
        <taxon>Bacillati</taxon>
        <taxon>Bacillota</taxon>
        <taxon>Clostridia</taxon>
        <taxon>Lachnospirales</taxon>
        <taxon>Lachnospiraceae</taxon>
        <taxon>Sporanaerobium</taxon>
    </lineage>
</organism>